<dbReference type="InParanoid" id="D7FRG1"/>
<gene>
    <name evidence="5" type="ORF">Esi_0214_0016</name>
</gene>
<comment type="subcellular location">
    <subcellularLocation>
        <location evidence="1">Nucleus</location>
    </subcellularLocation>
</comment>
<dbReference type="GO" id="GO:0005737">
    <property type="term" value="C:cytoplasm"/>
    <property type="evidence" value="ECO:0007669"/>
    <property type="project" value="InterPro"/>
</dbReference>
<dbReference type="STRING" id="2880.D7FRG1"/>
<keyword evidence="6" id="KW-1185">Reference proteome</keyword>
<dbReference type="Gene3D" id="1.10.2020.20">
    <property type="match status" value="1"/>
</dbReference>
<dbReference type="EMBL" id="FN648392">
    <property type="protein sequence ID" value="CBJ30752.1"/>
    <property type="molecule type" value="Genomic_DNA"/>
</dbReference>
<dbReference type="PANTHER" id="PTHR12225">
    <property type="entry name" value="ADHESION REGULATING MOLECULE 1 110 KDA CELL MEMBRANE GLYCOPROTEIN"/>
    <property type="match status" value="1"/>
</dbReference>
<dbReference type="InterPro" id="IPR032368">
    <property type="entry name" value="RPN13_DEUBAD"/>
</dbReference>
<dbReference type="GO" id="GO:0005634">
    <property type="term" value="C:nucleus"/>
    <property type="evidence" value="ECO:0007669"/>
    <property type="project" value="UniProtKB-SubCell"/>
</dbReference>
<dbReference type="InterPro" id="IPR044867">
    <property type="entry name" value="DEUBAD_dom"/>
</dbReference>
<organism evidence="5 6">
    <name type="scientific">Ectocarpus siliculosus</name>
    <name type="common">Brown alga</name>
    <name type="synonym">Conferva siliculosa</name>
    <dbReference type="NCBI Taxonomy" id="2880"/>
    <lineage>
        <taxon>Eukaryota</taxon>
        <taxon>Sar</taxon>
        <taxon>Stramenopiles</taxon>
        <taxon>Ochrophyta</taxon>
        <taxon>PX clade</taxon>
        <taxon>Phaeophyceae</taxon>
        <taxon>Ectocarpales</taxon>
        <taxon>Ectocarpaceae</taxon>
        <taxon>Ectocarpus</taxon>
    </lineage>
</organism>
<protein>
    <recommendedName>
        <fullName evidence="4">DEUBAD domain-containing protein</fullName>
    </recommendedName>
</protein>
<accession>D7FRG1</accession>
<feature type="region of interest" description="Disordered" evidence="3">
    <location>
        <begin position="114"/>
        <end position="160"/>
    </location>
</feature>
<evidence type="ECO:0000259" key="4">
    <source>
        <dbReference type="PROSITE" id="PS51916"/>
    </source>
</evidence>
<dbReference type="AlphaFoldDB" id="D7FRG1"/>
<evidence type="ECO:0000256" key="3">
    <source>
        <dbReference type="SAM" id="MobiDB-lite"/>
    </source>
</evidence>
<dbReference type="PANTHER" id="PTHR12225:SF0">
    <property type="entry name" value="PROTEASOMAL UBIQUITIN RECEPTOR ADRM1"/>
    <property type="match status" value="1"/>
</dbReference>
<proteinExistence type="predicted"/>
<dbReference type="Pfam" id="PF16550">
    <property type="entry name" value="RPN13_C"/>
    <property type="match status" value="1"/>
</dbReference>
<dbReference type="InterPro" id="IPR038108">
    <property type="entry name" value="RPN13_DEUBAD_sf"/>
</dbReference>
<dbReference type="GO" id="GO:0008541">
    <property type="term" value="C:proteasome regulatory particle, lid subcomplex"/>
    <property type="evidence" value="ECO:0007669"/>
    <property type="project" value="TreeGrafter"/>
</dbReference>
<evidence type="ECO:0000313" key="6">
    <source>
        <dbReference type="Proteomes" id="UP000002630"/>
    </source>
</evidence>
<keyword evidence="2" id="KW-0539">Nucleus</keyword>
<dbReference type="GO" id="GO:0070628">
    <property type="term" value="F:proteasome binding"/>
    <property type="evidence" value="ECO:0007669"/>
    <property type="project" value="TreeGrafter"/>
</dbReference>
<dbReference type="Proteomes" id="UP000002630">
    <property type="component" value="Linkage Group LG06"/>
</dbReference>
<evidence type="ECO:0000256" key="2">
    <source>
        <dbReference type="ARBA" id="ARBA00023242"/>
    </source>
</evidence>
<reference evidence="5 6" key="1">
    <citation type="journal article" date="2010" name="Nature">
        <title>The Ectocarpus genome and the independent evolution of multicellularity in brown algae.</title>
        <authorList>
            <person name="Cock J.M."/>
            <person name="Sterck L."/>
            <person name="Rouze P."/>
            <person name="Scornet D."/>
            <person name="Allen A.E."/>
            <person name="Amoutzias G."/>
            <person name="Anthouard V."/>
            <person name="Artiguenave F."/>
            <person name="Aury J.M."/>
            <person name="Badger J.H."/>
            <person name="Beszteri B."/>
            <person name="Billiau K."/>
            <person name="Bonnet E."/>
            <person name="Bothwell J.H."/>
            <person name="Bowler C."/>
            <person name="Boyen C."/>
            <person name="Brownlee C."/>
            <person name="Carrano C.J."/>
            <person name="Charrier B."/>
            <person name="Cho G.Y."/>
            <person name="Coelho S.M."/>
            <person name="Collen J."/>
            <person name="Corre E."/>
            <person name="Da Silva C."/>
            <person name="Delage L."/>
            <person name="Delaroque N."/>
            <person name="Dittami S.M."/>
            <person name="Doulbeau S."/>
            <person name="Elias M."/>
            <person name="Farnham G."/>
            <person name="Gachon C.M."/>
            <person name="Gschloessl B."/>
            <person name="Heesch S."/>
            <person name="Jabbari K."/>
            <person name="Jubin C."/>
            <person name="Kawai H."/>
            <person name="Kimura K."/>
            <person name="Kloareg B."/>
            <person name="Kupper F.C."/>
            <person name="Lang D."/>
            <person name="Le Bail A."/>
            <person name="Leblanc C."/>
            <person name="Lerouge P."/>
            <person name="Lohr M."/>
            <person name="Lopez P.J."/>
            <person name="Martens C."/>
            <person name="Maumus F."/>
            <person name="Michel G."/>
            <person name="Miranda-Saavedra D."/>
            <person name="Morales J."/>
            <person name="Moreau H."/>
            <person name="Motomura T."/>
            <person name="Nagasato C."/>
            <person name="Napoli C.A."/>
            <person name="Nelson D.R."/>
            <person name="Nyvall-Collen P."/>
            <person name="Peters A.F."/>
            <person name="Pommier C."/>
            <person name="Potin P."/>
            <person name="Poulain J."/>
            <person name="Quesneville H."/>
            <person name="Read B."/>
            <person name="Rensing S.A."/>
            <person name="Ritter A."/>
            <person name="Rousvoal S."/>
            <person name="Samanta M."/>
            <person name="Samson G."/>
            <person name="Schroeder D.C."/>
            <person name="Segurens B."/>
            <person name="Strittmatter M."/>
            <person name="Tonon T."/>
            <person name="Tregear J.W."/>
            <person name="Valentin K."/>
            <person name="von Dassow P."/>
            <person name="Yamagishi T."/>
            <person name="Van de Peer Y."/>
            <person name="Wincker P."/>
        </authorList>
    </citation>
    <scope>NUCLEOTIDE SEQUENCE [LARGE SCALE GENOMIC DNA]</scope>
    <source>
        <strain evidence="6">Ec32 / CCAP1310/4</strain>
    </source>
</reference>
<evidence type="ECO:0000313" key="5">
    <source>
        <dbReference type="EMBL" id="CBJ30752.1"/>
    </source>
</evidence>
<feature type="domain" description="DEUBAD" evidence="4">
    <location>
        <begin position="9"/>
        <end position="124"/>
    </location>
</feature>
<sequence>MMNIAGLAPQRRQPALSLRDAVDADAIEASGFLDDPEVQEALLPLLPEGNQTAEELRETIRSPQLQQSLSSLSRALRSDNFNNIMSSFELDPSNPRSAEAMARGDGVEAFVQALAHSATQRRERETAEAAAAAKQEGEGEGEGEGGGAGAEGEDDPRKEG</sequence>
<evidence type="ECO:0000256" key="1">
    <source>
        <dbReference type="ARBA" id="ARBA00004123"/>
    </source>
</evidence>
<dbReference type="InterPro" id="IPR006773">
    <property type="entry name" value="Rpn13/ADRM1"/>
</dbReference>
<dbReference type="GO" id="GO:0061133">
    <property type="term" value="F:endopeptidase activator activity"/>
    <property type="evidence" value="ECO:0007669"/>
    <property type="project" value="TreeGrafter"/>
</dbReference>
<name>D7FRG1_ECTSI</name>
<dbReference type="PROSITE" id="PS51916">
    <property type="entry name" value="DEUBAD"/>
    <property type="match status" value="1"/>
</dbReference>
<dbReference type="OrthoDB" id="10377880at2759"/>
<dbReference type="EMBL" id="FN649731">
    <property type="protein sequence ID" value="CBJ30752.1"/>
    <property type="molecule type" value="Genomic_DNA"/>
</dbReference>